<dbReference type="SMART" id="SM00717">
    <property type="entry name" value="SANT"/>
    <property type="match status" value="2"/>
</dbReference>
<sequence>MRHHSCCNKQKVKRGLWSPEEDEKLIKYITTYGHGCWSSVPKLAGLERCGKSCRLRWINYLRPDLKRGSFSQQEVALIVELHNILGNRYIHYISSFVFFFLKFKSYSGMSIYYFLHHFHDIFPYTSRANNWYFIRTLKKKKKKEKVTCILKTQVKRKGLAITGSNF</sequence>
<name>A0A396GCX3_MEDTR</name>
<dbReference type="GO" id="GO:0003677">
    <property type="term" value="F:DNA binding"/>
    <property type="evidence" value="ECO:0007669"/>
    <property type="project" value="UniProtKB-KW"/>
</dbReference>
<dbReference type="Gene3D" id="1.10.10.60">
    <property type="entry name" value="Homeodomain-like"/>
    <property type="match status" value="1"/>
</dbReference>
<dbReference type="Gramene" id="rna45329">
    <property type="protein sequence ID" value="RHN39319.1"/>
    <property type="gene ID" value="gene45329"/>
</dbReference>
<dbReference type="InterPro" id="IPR051953">
    <property type="entry name" value="Plant_SW-associated_TFs"/>
</dbReference>
<dbReference type="FunFam" id="1.10.10.60:FF:000185">
    <property type="entry name" value="MYB transcription factor"/>
    <property type="match status" value="1"/>
</dbReference>
<evidence type="ECO:0000256" key="3">
    <source>
        <dbReference type="ARBA" id="ARBA00023015"/>
    </source>
</evidence>
<organism evidence="9 10">
    <name type="scientific">Medicago truncatula</name>
    <name type="common">Barrel medic</name>
    <name type="synonym">Medicago tribuloides</name>
    <dbReference type="NCBI Taxonomy" id="3880"/>
    <lineage>
        <taxon>Eukaryota</taxon>
        <taxon>Viridiplantae</taxon>
        <taxon>Streptophyta</taxon>
        <taxon>Embryophyta</taxon>
        <taxon>Tracheophyta</taxon>
        <taxon>Spermatophyta</taxon>
        <taxon>Magnoliopsida</taxon>
        <taxon>eudicotyledons</taxon>
        <taxon>Gunneridae</taxon>
        <taxon>Pentapetalae</taxon>
        <taxon>rosids</taxon>
        <taxon>fabids</taxon>
        <taxon>Fabales</taxon>
        <taxon>Fabaceae</taxon>
        <taxon>Papilionoideae</taxon>
        <taxon>50 kb inversion clade</taxon>
        <taxon>NPAAA clade</taxon>
        <taxon>Hologalegina</taxon>
        <taxon>IRL clade</taxon>
        <taxon>Trifolieae</taxon>
        <taxon>Medicago</taxon>
    </lineage>
</organism>
<feature type="domain" description="Myb-like" evidence="7">
    <location>
        <begin position="9"/>
        <end position="61"/>
    </location>
</feature>
<evidence type="ECO:0000256" key="1">
    <source>
        <dbReference type="ARBA" id="ARBA00004123"/>
    </source>
</evidence>
<dbReference type="EMBL" id="PSQE01000008">
    <property type="protein sequence ID" value="RHN39319.1"/>
    <property type="molecule type" value="Genomic_DNA"/>
</dbReference>
<keyword evidence="2" id="KW-0677">Repeat</keyword>
<evidence type="ECO:0000259" key="7">
    <source>
        <dbReference type="PROSITE" id="PS50090"/>
    </source>
</evidence>
<reference evidence="10" key="1">
    <citation type="journal article" date="2018" name="Nat. Plants">
        <title>Whole-genome landscape of Medicago truncatula symbiotic genes.</title>
        <authorList>
            <person name="Pecrix Y."/>
            <person name="Staton S.E."/>
            <person name="Sallet E."/>
            <person name="Lelandais-Briere C."/>
            <person name="Moreau S."/>
            <person name="Carrere S."/>
            <person name="Blein T."/>
            <person name="Jardinaud M.F."/>
            <person name="Latrasse D."/>
            <person name="Zouine M."/>
            <person name="Zahm M."/>
            <person name="Kreplak J."/>
            <person name="Mayjonade B."/>
            <person name="Satge C."/>
            <person name="Perez M."/>
            <person name="Cauet S."/>
            <person name="Marande W."/>
            <person name="Chantry-Darmon C."/>
            <person name="Lopez-Roques C."/>
            <person name="Bouchez O."/>
            <person name="Berard A."/>
            <person name="Debelle F."/>
            <person name="Munos S."/>
            <person name="Bendahmane A."/>
            <person name="Berges H."/>
            <person name="Niebel A."/>
            <person name="Buitink J."/>
            <person name="Frugier F."/>
            <person name="Benhamed M."/>
            <person name="Crespi M."/>
            <person name="Gouzy J."/>
            <person name="Gamas P."/>
        </authorList>
    </citation>
    <scope>NUCLEOTIDE SEQUENCE [LARGE SCALE GENOMIC DNA]</scope>
    <source>
        <strain evidence="10">cv. Jemalong A17</strain>
    </source>
</reference>
<gene>
    <name evidence="9" type="ORF">MtrunA17_Chr8g0342531</name>
</gene>
<keyword evidence="3" id="KW-0805">Transcription regulation</keyword>
<evidence type="ECO:0000256" key="4">
    <source>
        <dbReference type="ARBA" id="ARBA00023125"/>
    </source>
</evidence>
<dbReference type="SUPFAM" id="SSF46689">
    <property type="entry name" value="Homeodomain-like"/>
    <property type="match status" value="1"/>
</dbReference>
<dbReference type="CDD" id="cd00167">
    <property type="entry name" value="SANT"/>
    <property type="match status" value="1"/>
</dbReference>
<evidence type="ECO:0000313" key="9">
    <source>
        <dbReference type="EMBL" id="RHN39319.1"/>
    </source>
</evidence>
<dbReference type="InterPro" id="IPR009057">
    <property type="entry name" value="Homeodomain-like_sf"/>
</dbReference>
<evidence type="ECO:0000259" key="8">
    <source>
        <dbReference type="PROSITE" id="PS51294"/>
    </source>
</evidence>
<evidence type="ECO:0000256" key="5">
    <source>
        <dbReference type="ARBA" id="ARBA00023163"/>
    </source>
</evidence>
<protein>
    <submittedName>
        <fullName evidence="9">Putative transcription factor MYB-HB-like family</fullName>
    </submittedName>
</protein>
<evidence type="ECO:0000313" key="10">
    <source>
        <dbReference type="Proteomes" id="UP000265566"/>
    </source>
</evidence>
<dbReference type="Pfam" id="PF00249">
    <property type="entry name" value="Myb_DNA-binding"/>
    <property type="match status" value="1"/>
</dbReference>
<comment type="subcellular location">
    <subcellularLocation>
        <location evidence="1">Nucleus</location>
    </subcellularLocation>
</comment>
<dbReference type="InterPro" id="IPR001005">
    <property type="entry name" value="SANT/Myb"/>
</dbReference>
<dbReference type="PROSITE" id="PS51294">
    <property type="entry name" value="HTH_MYB"/>
    <property type="match status" value="1"/>
</dbReference>
<keyword evidence="5" id="KW-0804">Transcription</keyword>
<dbReference type="PANTHER" id="PTHR47997">
    <property type="entry name" value="MYB DOMAIN PROTEIN 55"/>
    <property type="match status" value="1"/>
</dbReference>
<feature type="domain" description="HTH myb-type" evidence="8">
    <location>
        <begin position="9"/>
        <end position="65"/>
    </location>
</feature>
<comment type="caution">
    <text evidence="9">The sequence shown here is derived from an EMBL/GenBank/DDBJ whole genome shotgun (WGS) entry which is preliminary data.</text>
</comment>
<dbReference type="GO" id="GO:0005634">
    <property type="term" value="C:nucleus"/>
    <property type="evidence" value="ECO:0007669"/>
    <property type="project" value="UniProtKB-SubCell"/>
</dbReference>
<dbReference type="InterPro" id="IPR017930">
    <property type="entry name" value="Myb_dom"/>
</dbReference>
<keyword evidence="4" id="KW-0238">DNA-binding</keyword>
<keyword evidence="6" id="KW-0539">Nucleus</keyword>
<dbReference type="Proteomes" id="UP000265566">
    <property type="component" value="Chromosome 8"/>
</dbReference>
<accession>A0A396GCX3</accession>
<evidence type="ECO:0000256" key="6">
    <source>
        <dbReference type="ARBA" id="ARBA00023242"/>
    </source>
</evidence>
<dbReference type="PANTHER" id="PTHR47997:SF87">
    <property type="entry name" value="TRANSCRIPTION FACTOR MYB26"/>
    <property type="match status" value="1"/>
</dbReference>
<dbReference type="PROSITE" id="PS50090">
    <property type="entry name" value="MYB_LIKE"/>
    <property type="match status" value="1"/>
</dbReference>
<evidence type="ECO:0000256" key="2">
    <source>
        <dbReference type="ARBA" id="ARBA00022737"/>
    </source>
</evidence>
<dbReference type="AlphaFoldDB" id="A0A396GCX3"/>
<proteinExistence type="predicted"/>